<protein>
    <submittedName>
        <fullName evidence="3">DUF4381 domain-containing protein</fullName>
    </submittedName>
</protein>
<feature type="chain" id="PRO_5045253264" evidence="2">
    <location>
        <begin position="41"/>
        <end position="554"/>
    </location>
</feature>
<keyword evidence="1" id="KW-0472">Membrane</keyword>
<feature type="signal peptide" evidence="2">
    <location>
        <begin position="1"/>
        <end position="40"/>
    </location>
</feature>
<comment type="caution">
    <text evidence="3">The sequence shown here is derived from an EMBL/GenBank/DDBJ whole genome shotgun (WGS) entry which is preliminary data.</text>
</comment>
<proteinExistence type="predicted"/>
<keyword evidence="2" id="KW-0732">Signal</keyword>
<feature type="transmembrane region" description="Helical" evidence="1">
    <location>
        <begin position="346"/>
        <end position="366"/>
    </location>
</feature>
<evidence type="ECO:0000313" key="3">
    <source>
        <dbReference type="EMBL" id="MDT0647407.1"/>
    </source>
</evidence>
<evidence type="ECO:0000256" key="2">
    <source>
        <dbReference type="SAM" id="SignalP"/>
    </source>
</evidence>
<sequence length="554" mass="63562">MKKGSSYLKKRSILEHLTGKRRCSSIFSFFLFLFSFLASAQQPQVSAEIDSTSIKIGEQIKYSISVETDSINLVVFPEGETFSPMEVVESMTADTSRVQNRFRLLKEYSLTQFDSGTYTIPQQNVIINDRQYLTDSMLVEVSTVVVDTTKQKMFPIKPSVEVPSGFSIPAWFWWVLGLMLVLAVLFFFLRKKRKAEKEKELPPYEQAMLELNKLDESHLLEQREVKEYYSQLTFSVRKYLDRKVYDRALESTTSELIAYLEMQCDSGNLKLDRKTINDLQLILQRADLAKFANSRPDVITAKADRSNVKHIVDDVKTSIPAPTEEELMRDEMYRQKKLKQRRRKRIIIGVVIGAFALVIATTALIATKGFTYVKDTYLGHPTKELLEGEWIRSEYGYPPVAITTPQVLKRGEIELPEEARQMLVGSETFMYGSLISNFYTVVNTMQFNKQVEFNLETAVDGIYAYLEKQGAKNIIMKREQFTTINGAEGIRAFGTLEIENPVTGELTQNEYEILNFAENGGYQQITIIYNEDDVYAEEIAQRITDSVELKNLNN</sequence>
<dbReference type="Proteomes" id="UP001245285">
    <property type="component" value="Unassembled WGS sequence"/>
</dbReference>
<keyword evidence="4" id="KW-1185">Reference proteome</keyword>
<accession>A0ABU3CM29</accession>
<evidence type="ECO:0000256" key="1">
    <source>
        <dbReference type="SAM" id="Phobius"/>
    </source>
</evidence>
<keyword evidence="1" id="KW-1133">Transmembrane helix</keyword>
<organism evidence="3 4">
    <name type="scientific">Autumnicola lenta</name>
    <dbReference type="NCBI Taxonomy" id="3075593"/>
    <lineage>
        <taxon>Bacteria</taxon>
        <taxon>Pseudomonadati</taxon>
        <taxon>Bacteroidota</taxon>
        <taxon>Flavobacteriia</taxon>
        <taxon>Flavobacteriales</taxon>
        <taxon>Flavobacteriaceae</taxon>
        <taxon>Autumnicola</taxon>
    </lineage>
</organism>
<reference evidence="3 4" key="1">
    <citation type="submission" date="2023-09" db="EMBL/GenBank/DDBJ databases">
        <authorList>
            <person name="Rey-Velasco X."/>
        </authorList>
    </citation>
    <scope>NUCLEOTIDE SEQUENCE [LARGE SCALE GENOMIC DNA]</scope>
    <source>
        <strain evidence="3 4">F260</strain>
    </source>
</reference>
<gene>
    <name evidence="3" type="ORF">RM545_11965</name>
</gene>
<dbReference type="RefSeq" id="WP_311495515.1">
    <property type="nucleotide sequence ID" value="NZ_JAVRHO010000016.1"/>
</dbReference>
<evidence type="ECO:0000313" key="4">
    <source>
        <dbReference type="Proteomes" id="UP001245285"/>
    </source>
</evidence>
<dbReference type="EMBL" id="JAVRHO010000016">
    <property type="protein sequence ID" value="MDT0647407.1"/>
    <property type="molecule type" value="Genomic_DNA"/>
</dbReference>
<name>A0ABU3CM29_9FLAO</name>
<keyword evidence="1" id="KW-0812">Transmembrane</keyword>
<feature type="transmembrane region" description="Helical" evidence="1">
    <location>
        <begin position="171"/>
        <end position="189"/>
    </location>
</feature>